<dbReference type="InterPro" id="IPR001466">
    <property type="entry name" value="Beta-lactam-related"/>
</dbReference>
<dbReference type="KEGG" id="bcom:BAUCODRAFT_578727"/>
<organism evidence="2 3">
    <name type="scientific">Baudoinia panamericana (strain UAMH 10762)</name>
    <name type="common">Angels' share fungus</name>
    <name type="synonym">Baudoinia compniacensis (strain UAMH 10762)</name>
    <dbReference type="NCBI Taxonomy" id="717646"/>
    <lineage>
        <taxon>Eukaryota</taxon>
        <taxon>Fungi</taxon>
        <taxon>Dikarya</taxon>
        <taxon>Ascomycota</taxon>
        <taxon>Pezizomycotina</taxon>
        <taxon>Dothideomycetes</taxon>
        <taxon>Dothideomycetidae</taxon>
        <taxon>Mycosphaerellales</taxon>
        <taxon>Teratosphaeriaceae</taxon>
        <taxon>Baudoinia</taxon>
    </lineage>
</organism>
<dbReference type="Gene3D" id="3.40.710.10">
    <property type="entry name" value="DD-peptidase/beta-lactamase superfamily"/>
    <property type="match status" value="1"/>
</dbReference>
<evidence type="ECO:0000259" key="1">
    <source>
        <dbReference type="Pfam" id="PF00144"/>
    </source>
</evidence>
<name>M2LKE8_BAUPA</name>
<feature type="domain" description="Beta-lactamase-related" evidence="1">
    <location>
        <begin position="9"/>
        <end position="337"/>
    </location>
</feature>
<dbReference type="Pfam" id="PF00144">
    <property type="entry name" value="Beta-lactamase"/>
    <property type="match status" value="1"/>
</dbReference>
<dbReference type="HOGENOM" id="CLU_020027_14_1_1"/>
<dbReference type="InterPro" id="IPR050789">
    <property type="entry name" value="Diverse_Enzym_Activities"/>
</dbReference>
<keyword evidence="3" id="KW-1185">Reference proteome</keyword>
<dbReference type="eggNOG" id="ENOG502RV8X">
    <property type="taxonomic scope" value="Eukaryota"/>
</dbReference>
<sequence length="473" mass="52060">MLPPFTQRFDDQVEQDLARWHVRGASFAVVNGDEVHTKGYGFARLDPQKVVGPDTLFYAVSTTKAHLCAAWAFYINQMQTSRSSKPEFLGTRHSRISSRVTLEDAVSPRTGVSPQDTSYGYNGTSTTWGVTRKRRHSPLHTPLRSHFGYSNTPFILASCALEAVVAVEPLAQCLGEVLWDPLGMTQTYGGYYEAAKALSDRGQALAKSYTWSQLLLDGSAETSHLVEEPHQENEEVAGAGYIISTVLARSFYYWTSYTTVVDEVWRPRSIAPAGGDDYLPFDLYGCTDLAGTCPPTWDDTKVYWHTGGVTDAGSYILLCPTIRFGVAYFANGQDTSSKIRGLAMELLDIALCIQQTLAEQYYTALERLYPGAPGKPTVPLALPVAAYAGAYHNVGYGTLMITATKHNDEGGALEAKLSERSWKVAMCLTRVNGEHWLGTRPYMNSPRKIAIKARSEIGADGKIESFHMVMEPG</sequence>
<dbReference type="PANTHER" id="PTHR43283">
    <property type="entry name" value="BETA-LACTAMASE-RELATED"/>
    <property type="match status" value="1"/>
</dbReference>
<reference evidence="2 3" key="1">
    <citation type="journal article" date="2012" name="PLoS Pathog.">
        <title>Diverse lifestyles and strategies of plant pathogenesis encoded in the genomes of eighteen Dothideomycetes fungi.</title>
        <authorList>
            <person name="Ohm R.A."/>
            <person name="Feau N."/>
            <person name="Henrissat B."/>
            <person name="Schoch C.L."/>
            <person name="Horwitz B.A."/>
            <person name="Barry K.W."/>
            <person name="Condon B.J."/>
            <person name="Copeland A.C."/>
            <person name="Dhillon B."/>
            <person name="Glaser F."/>
            <person name="Hesse C.N."/>
            <person name="Kosti I."/>
            <person name="LaButti K."/>
            <person name="Lindquist E.A."/>
            <person name="Lucas S."/>
            <person name="Salamov A.A."/>
            <person name="Bradshaw R.E."/>
            <person name="Ciuffetti L."/>
            <person name="Hamelin R.C."/>
            <person name="Kema G.H.J."/>
            <person name="Lawrence C."/>
            <person name="Scott J.A."/>
            <person name="Spatafora J.W."/>
            <person name="Turgeon B.G."/>
            <person name="de Wit P.J.G.M."/>
            <person name="Zhong S."/>
            <person name="Goodwin S.B."/>
            <person name="Grigoriev I.V."/>
        </authorList>
    </citation>
    <scope>NUCLEOTIDE SEQUENCE [LARGE SCALE GENOMIC DNA]</scope>
    <source>
        <strain evidence="2 3">UAMH 10762</strain>
    </source>
</reference>
<dbReference type="RefSeq" id="XP_007678472.1">
    <property type="nucleotide sequence ID" value="XM_007680282.1"/>
</dbReference>
<dbReference type="SUPFAM" id="SSF56601">
    <property type="entry name" value="beta-lactamase/transpeptidase-like"/>
    <property type="match status" value="1"/>
</dbReference>
<accession>M2LKE8</accession>
<dbReference type="PANTHER" id="PTHR43283:SF18">
    <property type="match status" value="1"/>
</dbReference>
<dbReference type="AlphaFoldDB" id="M2LKE8"/>
<proteinExistence type="predicted"/>
<evidence type="ECO:0000313" key="3">
    <source>
        <dbReference type="Proteomes" id="UP000011761"/>
    </source>
</evidence>
<dbReference type="Proteomes" id="UP000011761">
    <property type="component" value="Unassembled WGS sequence"/>
</dbReference>
<dbReference type="OrthoDB" id="552049at2759"/>
<evidence type="ECO:0000313" key="2">
    <source>
        <dbReference type="EMBL" id="EMC94747.1"/>
    </source>
</evidence>
<dbReference type="OMA" id="TKWARCL"/>
<dbReference type="InterPro" id="IPR012338">
    <property type="entry name" value="Beta-lactam/transpept-like"/>
</dbReference>
<protein>
    <recommendedName>
        <fullName evidence="1">Beta-lactamase-related domain-containing protein</fullName>
    </recommendedName>
</protein>
<dbReference type="EMBL" id="KB445558">
    <property type="protein sequence ID" value="EMC94747.1"/>
    <property type="molecule type" value="Genomic_DNA"/>
</dbReference>
<gene>
    <name evidence="2" type="ORF">BAUCODRAFT_578727</name>
</gene>
<dbReference type="GeneID" id="19115767"/>